<evidence type="ECO:0000313" key="1">
    <source>
        <dbReference type="EMBL" id="KAJ7319286.1"/>
    </source>
</evidence>
<keyword evidence="2" id="KW-1185">Reference proteome</keyword>
<name>A0AAD6ZFF7_9AGAR</name>
<sequence>KHLTFASNPSMYKTFSTAMYDRTSEPATWQQLTPALAQHIKEELNTYKMEEMEVHAASRIQ</sequence>
<accession>A0AAD6ZFF7</accession>
<gene>
    <name evidence="1" type="ORF">DFH08DRAFT_655223</name>
</gene>
<dbReference type="EMBL" id="JARIHO010000054">
    <property type="protein sequence ID" value="KAJ7319286.1"/>
    <property type="molecule type" value="Genomic_DNA"/>
</dbReference>
<evidence type="ECO:0000313" key="2">
    <source>
        <dbReference type="Proteomes" id="UP001218218"/>
    </source>
</evidence>
<proteinExistence type="predicted"/>
<dbReference type="AlphaFoldDB" id="A0AAD6ZFF7"/>
<feature type="non-terminal residue" evidence="1">
    <location>
        <position position="1"/>
    </location>
</feature>
<comment type="caution">
    <text evidence="1">The sequence shown here is derived from an EMBL/GenBank/DDBJ whole genome shotgun (WGS) entry which is preliminary data.</text>
</comment>
<organism evidence="1 2">
    <name type="scientific">Mycena albidolilacea</name>
    <dbReference type="NCBI Taxonomy" id="1033008"/>
    <lineage>
        <taxon>Eukaryota</taxon>
        <taxon>Fungi</taxon>
        <taxon>Dikarya</taxon>
        <taxon>Basidiomycota</taxon>
        <taxon>Agaricomycotina</taxon>
        <taxon>Agaricomycetes</taxon>
        <taxon>Agaricomycetidae</taxon>
        <taxon>Agaricales</taxon>
        <taxon>Marasmiineae</taxon>
        <taxon>Mycenaceae</taxon>
        <taxon>Mycena</taxon>
    </lineage>
</organism>
<dbReference type="GO" id="GO:0030036">
    <property type="term" value="P:actin cytoskeleton organization"/>
    <property type="evidence" value="ECO:0007669"/>
    <property type="project" value="TreeGrafter"/>
</dbReference>
<dbReference type="PANTHER" id="PTHR12751:SF18">
    <property type="entry name" value="PHOSPHATASE AND ACTIN REGULATOR 1"/>
    <property type="match status" value="1"/>
</dbReference>
<dbReference type="GO" id="GO:0003779">
    <property type="term" value="F:actin binding"/>
    <property type="evidence" value="ECO:0007669"/>
    <property type="project" value="TreeGrafter"/>
</dbReference>
<reference evidence="1" key="1">
    <citation type="submission" date="2023-03" db="EMBL/GenBank/DDBJ databases">
        <title>Massive genome expansion in bonnet fungi (Mycena s.s.) driven by repeated elements and novel gene families across ecological guilds.</title>
        <authorList>
            <consortium name="Lawrence Berkeley National Laboratory"/>
            <person name="Harder C.B."/>
            <person name="Miyauchi S."/>
            <person name="Viragh M."/>
            <person name="Kuo A."/>
            <person name="Thoen E."/>
            <person name="Andreopoulos B."/>
            <person name="Lu D."/>
            <person name="Skrede I."/>
            <person name="Drula E."/>
            <person name="Henrissat B."/>
            <person name="Morin E."/>
            <person name="Kohler A."/>
            <person name="Barry K."/>
            <person name="LaButti K."/>
            <person name="Morin E."/>
            <person name="Salamov A."/>
            <person name="Lipzen A."/>
            <person name="Mereny Z."/>
            <person name="Hegedus B."/>
            <person name="Baldrian P."/>
            <person name="Stursova M."/>
            <person name="Weitz H."/>
            <person name="Taylor A."/>
            <person name="Grigoriev I.V."/>
            <person name="Nagy L.G."/>
            <person name="Martin F."/>
            <person name="Kauserud H."/>
        </authorList>
    </citation>
    <scope>NUCLEOTIDE SEQUENCE</scope>
    <source>
        <strain evidence="1">CBHHK002</strain>
    </source>
</reference>
<protein>
    <submittedName>
        <fullName evidence="1">Uncharacterized protein</fullName>
    </submittedName>
</protein>
<dbReference type="PANTHER" id="PTHR12751">
    <property type="entry name" value="PHOSPHATASE AND ACTIN REGULATOR PHACTR"/>
    <property type="match status" value="1"/>
</dbReference>
<feature type="non-terminal residue" evidence="1">
    <location>
        <position position="61"/>
    </location>
</feature>
<dbReference type="Proteomes" id="UP001218218">
    <property type="component" value="Unassembled WGS sequence"/>
</dbReference>